<dbReference type="Pfam" id="PF19571">
    <property type="entry name" value="ACT_8"/>
    <property type="match status" value="1"/>
</dbReference>
<evidence type="ECO:0000259" key="1">
    <source>
        <dbReference type="PROSITE" id="PS51671"/>
    </source>
</evidence>
<gene>
    <name evidence="2" type="ORF">SD1D_0512</name>
</gene>
<dbReference type="InterPro" id="IPR002912">
    <property type="entry name" value="ACT_dom"/>
</dbReference>
<dbReference type="Gene3D" id="3.30.2130.10">
    <property type="entry name" value="VC0802-like"/>
    <property type="match status" value="1"/>
</dbReference>
<evidence type="ECO:0000313" key="2">
    <source>
        <dbReference type="EMBL" id="CUH92064.1"/>
    </source>
</evidence>
<protein>
    <recommendedName>
        <fullName evidence="1">ACT domain-containing protein</fullName>
    </recommendedName>
</protein>
<dbReference type="AlphaFoldDB" id="A0A0K8J3W8"/>
<dbReference type="InterPro" id="IPR045739">
    <property type="entry name" value="ACT_dom_pair"/>
</dbReference>
<dbReference type="InterPro" id="IPR045865">
    <property type="entry name" value="ACT-like_dom_sf"/>
</dbReference>
<accession>A0A0K8J3W8</accession>
<keyword evidence="3" id="KW-1185">Reference proteome</keyword>
<dbReference type="PANTHER" id="PTHR40099">
    <property type="entry name" value="ACETOLACTATE SYNTHASE, SMALL SUBUNIT"/>
    <property type="match status" value="1"/>
</dbReference>
<dbReference type="PANTHER" id="PTHR40099:SF1">
    <property type="entry name" value="ACETOLACTATE SYNTHASE, SMALL SUBUNIT"/>
    <property type="match status" value="1"/>
</dbReference>
<dbReference type="OrthoDB" id="9790662at2"/>
<name>A0A0K8J3W8_9FIRM</name>
<dbReference type="PROSITE" id="PS51671">
    <property type="entry name" value="ACT"/>
    <property type="match status" value="1"/>
</dbReference>
<sequence>MLIKQLSVFIENKEGRLKDVTQVLRKHNINIASFSLADTAEYGMLRMIVSDPDKGRQVLKEEGFSVKLTDVIAVKISQQPGTLNEVLNIIFEAGLSIEYMYTLATTGRDTSIIMKASDLNCALEELKRNGYEVCSAKEAYEINNIANK</sequence>
<dbReference type="KEGG" id="hsd:SD1D_0512"/>
<dbReference type="RefSeq" id="WP_058257466.1">
    <property type="nucleotide sequence ID" value="NZ_DUPS01000001.1"/>
</dbReference>
<evidence type="ECO:0000313" key="3">
    <source>
        <dbReference type="Proteomes" id="UP000196053"/>
    </source>
</evidence>
<proteinExistence type="predicted"/>
<dbReference type="SUPFAM" id="SSF55021">
    <property type="entry name" value="ACT-like"/>
    <property type="match status" value="2"/>
</dbReference>
<reference evidence="3" key="1">
    <citation type="submission" date="2015-09" db="EMBL/GenBank/DDBJ databases">
        <authorList>
            <person name="Wibberg D."/>
        </authorList>
    </citation>
    <scope>NUCLEOTIDE SEQUENCE [LARGE SCALE GENOMIC DNA]</scope>
    <source>
        <strain evidence="3">SD1D</strain>
    </source>
</reference>
<dbReference type="Proteomes" id="UP000196053">
    <property type="component" value="Chromosome I"/>
</dbReference>
<feature type="domain" description="ACT" evidence="1">
    <location>
        <begin position="5"/>
        <end position="79"/>
    </location>
</feature>
<organism evidence="2 3">
    <name type="scientific">Herbinix luporum</name>
    <dbReference type="NCBI Taxonomy" id="1679721"/>
    <lineage>
        <taxon>Bacteria</taxon>
        <taxon>Bacillati</taxon>
        <taxon>Bacillota</taxon>
        <taxon>Clostridia</taxon>
        <taxon>Lachnospirales</taxon>
        <taxon>Lachnospiraceae</taxon>
        <taxon>Herbinix</taxon>
    </lineage>
</organism>
<dbReference type="CDD" id="cd04908">
    <property type="entry name" value="ACT_Bt0572_1"/>
    <property type="match status" value="1"/>
</dbReference>
<dbReference type="EMBL" id="LN879430">
    <property type="protein sequence ID" value="CUH92064.1"/>
    <property type="molecule type" value="Genomic_DNA"/>
</dbReference>